<protein>
    <submittedName>
        <fullName evidence="4">Glycerophosphoryl diester phosphodiesterase family protein</fullName>
    </submittedName>
</protein>
<dbReference type="Proteomes" id="UP001281761">
    <property type="component" value="Unassembled WGS sequence"/>
</dbReference>
<feature type="chain" id="PRO_5047048027" evidence="2">
    <location>
        <begin position="20"/>
        <end position="724"/>
    </location>
</feature>
<gene>
    <name evidence="4" type="ORF">BLNAU_15415</name>
</gene>
<dbReference type="PANTHER" id="PTHR46211">
    <property type="entry name" value="GLYCEROPHOSPHORYL DIESTER PHOSPHODIESTERASE"/>
    <property type="match status" value="1"/>
</dbReference>
<reference evidence="4 5" key="1">
    <citation type="journal article" date="2022" name="bioRxiv">
        <title>Genomics of Preaxostyla Flagellates Illuminates Evolutionary Transitions and the Path Towards Mitochondrial Loss.</title>
        <authorList>
            <person name="Novak L.V.F."/>
            <person name="Treitli S.C."/>
            <person name="Pyrih J."/>
            <person name="Halakuc P."/>
            <person name="Pipaliya S.V."/>
            <person name="Vacek V."/>
            <person name="Brzon O."/>
            <person name="Soukal P."/>
            <person name="Eme L."/>
            <person name="Dacks J.B."/>
            <person name="Karnkowska A."/>
            <person name="Elias M."/>
            <person name="Hampl V."/>
        </authorList>
    </citation>
    <scope>NUCLEOTIDE SEQUENCE [LARGE SCALE GENOMIC DNA]</scope>
    <source>
        <strain evidence="4">NAU3</strain>
        <tissue evidence="4">Gut</tissue>
    </source>
</reference>
<evidence type="ECO:0000259" key="3">
    <source>
        <dbReference type="PROSITE" id="PS51704"/>
    </source>
</evidence>
<organism evidence="4 5">
    <name type="scientific">Blattamonas nauphoetae</name>
    <dbReference type="NCBI Taxonomy" id="2049346"/>
    <lineage>
        <taxon>Eukaryota</taxon>
        <taxon>Metamonada</taxon>
        <taxon>Preaxostyla</taxon>
        <taxon>Oxymonadida</taxon>
        <taxon>Blattamonas</taxon>
    </lineage>
</organism>
<dbReference type="Gene3D" id="3.20.20.190">
    <property type="entry name" value="Phosphatidylinositol (PI) phosphodiesterase"/>
    <property type="match status" value="1"/>
</dbReference>
<feature type="signal peptide" evidence="2">
    <location>
        <begin position="1"/>
        <end position="19"/>
    </location>
</feature>
<name>A0ABQ9XE38_9EUKA</name>
<feature type="domain" description="GP-PDE" evidence="3">
    <location>
        <begin position="15"/>
        <end position="303"/>
    </location>
</feature>
<feature type="compositionally biased region" description="Polar residues" evidence="1">
    <location>
        <begin position="477"/>
        <end position="495"/>
    </location>
</feature>
<accession>A0ABQ9XE38</accession>
<keyword evidence="2" id="KW-0732">Signal</keyword>
<evidence type="ECO:0000313" key="4">
    <source>
        <dbReference type="EMBL" id="KAK2949664.1"/>
    </source>
</evidence>
<keyword evidence="5" id="KW-1185">Reference proteome</keyword>
<dbReference type="SUPFAM" id="SSF51695">
    <property type="entry name" value="PLC-like phosphodiesterases"/>
    <property type="match status" value="1"/>
</dbReference>
<evidence type="ECO:0000256" key="1">
    <source>
        <dbReference type="SAM" id="MobiDB-lite"/>
    </source>
</evidence>
<dbReference type="Pfam" id="PF03009">
    <property type="entry name" value="GDPD"/>
    <property type="match status" value="1"/>
</dbReference>
<dbReference type="PROSITE" id="PS50007">
    <property type="entry name" value="PIPLC_X_DOMAIN"/>
    <property type="match status" value="1"/>
</dbReference>
<sequence length="724" mass="80994">MISLLIPLIQLCSPIFVVGHRGSGCSQPKCSSRYPENTIPSFMAAFSNGADAVELDVWISRDDQLVITHRDRTDASKEHLHASLAPLGSVATPKASDYEHSKRNFFPIKLPWSYEQPSRGKYLSDDYRMRHQPVTYIPTLGEVIENVCPTGKKIVIEMKGNNEQVGPRVIAELEKYNAFDCVHTISSFEWKQHRPLPPKHDLMKSLINETRVTRALLMGVSLKISNDFMLDGAKYYNASYLHPSCGSLDGAWRKTLTKAKERGMKTSCYFGTTNEDEAAVRKALTYPLDEICTNNVPLVTKLVGKTVDRGVVKKKCLCRSMLNSLQDISSHLLNAGIVSNPPDLDFSKKNPIPSMTPRRKTIVQDDSTKLLNTLPQNRSFDDNRRTSMAQFEQTRALGSMNTNTSLSSWLDGITPFHQSEGLDNAMDTPDLDLPIIPSLDLAHAKLQTSTPLTGIPELRRMITPQTLKARIERIVPSTAQPNRGLPSHTTPSKTPLSKPLMKTPHFKSVLSTPTHNGEPSRITLHNPLTTNMSFDNANLNSTYPSNFMAQSASDNFAISQSPIVATQMDVIFEPTGDNANFGNITDPKEIDTPIVRQKRDPEPLKMEAKTVRFESSAQMEYNPVAVVTKEEYNRLQVFLKSQVSFDLLSSMIKRLNSVLLLKDGAAHNGETAFTEDEMREQIGEPEKMKPMMLMLIALKRFKIERRGTQTIYVPIKPEKSMSSS</sequence>
<comment type="caution">
    <text evidence="4">The sequence shown here is derived from an EMBL/GenBank/DDBJ whole genome shotgun (WGS) entry which is preliminary data.</text>
</comment>
<dbReference type="PANTHER" id="PTHR46211:SF14">
    <property type="entry name" value="GLYCEROPHOSPHODIESTER PHOSPHODIESTERASE"/>
    <property type="match status" value="1"/>
</dbReference>
<dbReference type="PROSITE" id="PS51704">
    <property type="entry name" value="GP_PDE"/>
    <property type="match status" value="1"/>
</dbReference>
<dbReference type="EMBL" id="JARBJD010000152">
    <property type="protein sequence ID" value="KAK2949664.1"/>
    <property type="molecule type" value="Genomic_DNA"/>
</dbReference>
<evidence type="ECO:0000313" key="5">
    <source>
        <dbReference type="Proteomes" id="UP001281761"/>
    </source>
</evidence>
<dbReference type="InterPro" id="IPR030395">
    <property type="entry name" value="GP_PDE_dom"/>
</dbReference>
<feature type="region of interest" description="Disordered" evidence="1">
    <location>
        <begin position="475"/>
        <end position="500"/>
    </location>
</feature>
<evidence type="ECO:0000256" key="2">
    <source>
        <dbReference type="SAM" id="SignalP"/>
    </source>
</evidence>
<proteinExistence type="predicted"/>
<dbReference type="InterPro" id="IPR017946">
    <property type="entry name" value="PLC-like_Pdiesterase_TIM-brl"/>
</dbReference>